<dbReference type="HOGENOM" id="CLU_038839_1_0_1"/>
<evidence type="ECO:0000313" key="6">
    <source>
        <dbReference type="EMBL" id="EAU85769.2"/>
    </source>
</evidence>
<keyword evidence="4" id="KW-0456">Lyase</keyword>
<dbReference type="PANTHER" id="PTHR33337:SF31">
    <property type="entry name" value="DUF636 DOMAIN PROTEIN (AFU_ORTHOLOGUE AFUA_2G12650)"/>
    <property type="match status" value="1"/>
</dbReference>
<organism evidence="6 7">
    <name type="scientific">Coprinopsis cinerea (strain Okayama-7 / 130 / ATCC MYA-4618 / FGSC 9003)</name>
    <name type="common">Inky cap fungus</name>
    <name type="synonym">Hormographiella aspergillata</name>
    <dbReference type="NCBI Taxonomy" id="240176"/>
    <lineage>
        <taxon>Eukaryota</taxon>
        <taxon>Fungi</taxon>
        <taxon>Dikarya</taxon>
        <taxon>Basidiomycota</taxon>
        <taxon>Agaricomycotina</taxon>
        <taxon>Agaricomycetes</taxon>
        <taxon>Agaricomycetidae</taxon>
        <taxon>Agaricales</taxon>
        <taxon>Agaricineae</taxon>
        <taxon>Psathyrellaceae</taxon>
        <taxon>Coprinopsis</taxon>
    </lineage>
</organism>
<dbReference type="AlphaFoldDB" id="A8NSE4"/>
<dbReference type="VEuPathDB" id="FungiDB:CC1G_04986"/>
<evidence type="ECO:0000256" key="4">
    <source>
        <dbReference type="ARBA" id="ARBA00023239"/>
    </source>
</evidence>
<dbReference type="eggNOG" id="ENOG502SH4K">
    <property type="taxonomic scope" value="Eukaryota"/>
</dbReference>
<dbReference type="PANTHER" id="PTHR33337">
    <property type="entry name" value="GFA DOMAIN-CONTAINING PROTEIN"/>
    <property type="match status" value="1"/>
</dbReference>
<dbReference type="PROSITE" id="PS51891">
    <property type="entry name" value="CENP_V_GFA"/>
    <property type="match status" value="1"/>
</dbReference>
<keyword evidence="3" id="KW-0862">Zinc</keyword>
<dbReference type="RefSeq" id="XP_001835993.2">
    <property type="nucleotide sequence ID" value="XM_001835941.2"/>
</dbReference>
<dbReference type="EMBL" id="AACS02000008">
    <property type="protein sequence ID" value="EAU85769.2"/>
    <property type="molecule type" value="Genomic_DNA"/>
</dbReference>
<keyword evidence="2" id="KW-0479">Metal-binding</keyword>
<dbReference type="Pfam" id="PF04828">
    <property type="entry name" value="GFA"/>
    <property type="match status" value="1"/>
</dbReference>
<dbReference type="Gene3D" id="3.90.1590.10">
    <property type="entry name" value="glutathione-dependent formaldehyde- activating enzyme (gfa)"/>
    <property type="match status" value="1"/>
</dbReference>
<evidence type="ECO:0000256" key="1">
    <source>
        <dbReference type="ARBA" id="ARBA00005495"/>
    </source>
</evidence>
<name>A8NSE4_COPC7</name>
<evidence type="ECO:0000259" key="5">
    <source>
        <dbReference type="PROSITE" id="PS51891"/>
    </source>
</evidence>
<evidence type="ECO:0000313" key="7">
    <source>
        <dbReference type="Proteomes" id="UP000001861"/>
    </source>
</evidence>
<dbReference type="InterPro" id="IPR011057">
    <property type="entry name" value="Mss4-like_sf"/>
</dbReference>
<dbReference type="GO" id="GO:0016846">
    <property type="term" value="F:carbon-sulfur lyase activity"/>
    <property type="evidence" value="ECO:0007669"/>
    <property type="project" value="InterPro"/>
</dbReference>
<dbReference type="InParanoid" id="A8NSE4"/>
<comment type="caution">
    <text evidence="6">The sequence shown here is derived from an EMBL/GenBank/DDBJ whole genome shotgun (WGS) entry which is preliminary data.</text>
</comment>
<reference evidence="6 7" key="1">
    <citation type="journal article" date="2010" name="Proc. Natl. Acad. Sci. U.S.A.">
        <title>Insights into evolution of multicellular fungi from the assembled chromosomes of the mushroom Coprinopsis cinerea (Coprinus cinereus).</title>
        <authorList>
            <person name="Stajich J.E."/>
            <person name="Wilke S.K."/>
            <person name="Ahren D."/>
            <person name="Au C.H."/>
            <person name="Birren B.W."/>
            <person name="Borodovsky M."/>
            <person name="Burns C."/>
            <person name="Canback B."/>
            <person name="Casselton L.A."/>
            <person name="Cheng C.K."/>
            <person name="Deng J."/>
            <person name="Dietrich F.S."/>
            <person name="Fargo D.C."/>
            <person name="Farman M.L."/>
            <person name="Gathman A.C."/>
            <person name="Goldberg J."/>
            <person name="Guigo R."/>
            <person name="Hoegger P.J."/>
            <person name="Hooker J.B."/>
            <person name="Huggins A."/>
            <person name="James T.Y."/>
            <person name="Kamada T."/>
            <person name="Kilaru S."/>
            <person name="Kodira C."/>
            <person name="Kues U."/>
            <person name="Kupfer D."/>
            <person name="Kwan H.S."/>
            <person name="Lomsadze A."/>
            <person name="Li W."/>
            <person name="Lilly W.W."/>
            <person name="Ma L.J."/>
            <person name="Mackey A.J."/>
            <person name="Manning G."/>
            <person name="Martin F."/>
            <person name="Muraguchi H."/>
            <person name="Natvig D.O."/>
            <person name="Palmerini H."/>
            <person name="Ramesh M.A."/>
            <person name="Rehmeyer C.J."/>
            <person name="Roe B.A."/>
            <person name="Shenoy N."/>
            <person name="Stanke M."/>
            <person name="Ter-Hovhannisyan V."/>
            <person name="Tunlid A."/>
            <person name="Velagapudi R."/>
            <person name="Vision T.J."/>
            <person name="Zeng Q."/>
            <person name="Zolan M.E."/>
            <person name="Pukkila P.J."/>
        </authorList>
    </citation>
    <scope>NUCLEOTIDE SEQUENCE [LARGE SCALE GENOMIC DNA]</scope>
    <source>
        <strain evidence="7">Okayama-7 / 130 / ATCC MYA-4618 / FGSC 9003</strain>
    </source>
</reference>
<gene>
    <name evidence="6" type="ORF">CC1G_04986</name>
</gene>
<dbReference type="GO" id="GO:0046872">
    <property type="term" value="F:metal ion binding"/>
    <property type="evidence" value="ECO:0007669"/>
    <property type="project" value="UniProtKB-KW"/>
</dbReference>
<dbReference type="SUPFAM" id="SSF51316">
    <property type="entry name" value="Mss4-like"/>
    <property type="match status" value="2"/>
</dbReference>
<keyword evidence="7" id="KW-1185">Reference proteome</keyword>
<accession>A8NSE4</accession>
<proteinExistence type="inferred from homology"/>
<dbReference type="Proteomes" id="UP000001861">
    <property type="component" value="Unassembled WGS sequence"/>
</dbReference>
<sequence>MSTLVKAQCLCGTNKYHLSFPTSSLPIPTSICNCNTCRHATGQSFAMYVDLDGPPLSLFSTETSSTGETQPAVANLDEEGNLTTYASSEGGKRYFCSTCGAHMFFSVEDPKDGKVRWEACAGVLERFDGIVTIDKHIFLGDTLDGGASKHITRYGGNTLPRYKALRSPGDALPHDWNHTPQPSDTTTTPSNDLLHFHCLCKSISFHIERPTIITNPSEEWWFVPGKTPSDPIRYSTEYCFCTSCRLSSGCVVTTWSYVPFDCTLVSSECPSEHNKLEVKHIHQPTQKPDHQL</sequence>
<evidence type="ECO:0000256" key="2">
    <source>
        <dbReference type="ARBA" id="ARBA00022723"/>
    </source>
</evidence>
<feature type="domain" description="CENP-V/GFA" evidence="5">
    <location>
        <begin position="5"/>
        <end position="134"/>
    </location>
</feature>
<protein>
    <submittedName>
        <fullName evidence="6">DUF636 domain-containing protein</fullName>
    </submittedName>
</protein>
<dbReference type="KEGG" id="cci:CC1G_04986"/>
<dbReference type="OrthoDB" id="5422068at2759"/>
<dbReference type="GeneID" id="6012533"/>
<dbReference type="InterPro" id="IPR006913">
    <property type="entry name" value="CENP-V/GFA"/>
</dbReference>
<comment type="similarity">
    <text evidence="1">Belongs to the Gfa family.</text>
</comment>
<evidence type="ECO:0000256" key="3">
    <source>
        <dbReference type="ARBA" id="ARBA00022833"/>
    </source>
</evidence>
<dbReference type="OMA" id="ARCHCKS"/>